<dbReference type="PANTHER" id="PTHR13958:SF3">
    <property type="entry name" value="CAP-GLY DOMAIN-CONTAINING PROTEIN-RELATED"/>
    <property type="match status" value="1"/>
</dbReference>
<reference evidence="3" key="1">
    <citation type="journal article" date="2006" name="Science">
        <title>Ancient noncoding elements conserved in the human genome.</title>
        <authorList>
            <person name="Venkatesh B."/>
            <person name="Kirkness E.F."/>
            <person name="Loh Y.H."/>
            <person name="Halpern A.L."/>
            <person name="Lee A.P."/>
            <person name="Johnson J."/>
            <person name="Dandona N."/>
            <person name="Viswanathan L.D."/>
            <person name="Tay A."/>
            <person name="Venter J.C."/>
            <person name="Strausberg R.L."/>
            <person name="Brenner S."/>
        </authorList>
    </citation>
    <scope>NUCLEOTIDE SEQUENCE [LARGE SCALE GENOMIC DNA]</scope>
</reference>
<keyword evidence="3" id="KW-1185">Reference proteome</keyword>
<dbReference type="PROSITE" id="PS50245">
    <property type="entry name" value="CAP_GLY_2"/>
    <property type="match status" value="1"/>
</dbReference>
<reference evidence="3" key="2">
    <citation type="journal article" date="2007" name="PLoS Biol.">
        <title>Survey sequencing and comparative analysis of the elephant shark (Callorhinchus milii) genome.</title>
        <authorList>
            <person name="Venkatesh B."/>
            <person name="Kirkness E.F."/>
            <person name="Loh Y.H."/>
            <person name="Halpern A.L."/>
            <person name="Lee A.P."/>
            <person name="Johnson J."/>
            <person name="Dandona N."/>
            <person name="Viswanathan L.D."/>
            <person name="Tay A."/>
            <person name="Venter J.C."/>
            <person name="Strausberg R.L."/>
            <person name="Brenner S."/>
        </authorList>
    </citation>
    <scope>NUCLEOTIDE SEQUENCE [LARGE SCALE GENOMIC DNA]</scope>
</reference>
<sequence>MNALWSFHIGDRVLVHHSKAGTLRFKGHTSFEQGYWAGVELDKAEGDHDGTFYGVKYFECTNKCGIFVPPDHITHLWDDYEVDFDLTDSDDSMDGSPARNYKSLRDELKESSFFQEEPEETGNEKGNVGCLRWIGGIQAHGDR</sequence>
<protein>
    <recommendedName>
        <fullName evidence="1">CAP-Gly domain-containing protein</fullName>
    </recommendedName>
</protein>
<dbReference type="PANTHER" id="PTHR13958">
    <property type="entry name" value="CENTROSOME-ASSOCIATED PROTEIN 350"/>
    <property type="match status" value="1"/>
</dbReference>
<dbReference type="GeneTree" id="ENSGT00940000155130"/>
<accession>A0A4W3GCB5</accession>
<dbReference type="InterPro" id="IPR000938">
    <property type="entry name" value="CAP-Gly_domain"/>
</dbReference>
<dbReference type="SUPFAM" id="SSF74924">
    <property type="entry name" value="Cap-Gly domain"/>
    <property type="match status" value="1"/>
</dbReference>
<reference evidence="3" key="3">
    <citation type="journal article" date="2014" name="Nature">
        <title>Elephant shark genome provides unique insights into gnathostome evolution.</title>
        <authorList>
            <consortium name="International Elephant Shark Genome Sequencing Consortium"/>
            <person name="Venkatesh B."/>
            <person name="Lee A.P."/>
            <person name="Ravi V."/>
            <person name="Maurya A.K."/>
            <person name="Lian M.M."/>
            <person name="Swann J.B."/>
            <person name="Ohta Y."/>
            <person name="Flajnik M.F."/>
            <person name="Sutoh Y."/>
            <person name="Kasahara M."/>
            <person name="Hoon S."/>
            <person name="Gangu V."/>
            <person name="Roy S.W."/>
            <person name="Irimia M."/>
            <person name="Korzh V."/>
            <person name="Kondrychyn I."/>
            <person name="Lim Z.W."/>
            <person name="Tay B.H."/>
            <person name="Tohari S."/>
            <person name="Kong K.W."/>
            <person name="Ho S."/>
            <person name="Lorente-Galdos B."/>
            <person name="Quilez J."/>
            <person name="Marques-Bonet T."/>
            <person name="Raney B.J."/>
            <person name="Ingham P.W."/>
            <person name="Tay A."/>
            <person name="Hillier L.W."/>
            <person name="Minx P."/>
            <person name="Boehm T."/>
            <person name="Wilson R.K."/>
            <person name="Brenner S."/>
            <person name="Warren W.C."/>
        </authorList>
    </citation>
    <scope>NUCLEOTIDE SEQUENCE [LARGE SCALE GENOMIC DNA]</scope>
</reference>
<dbReference type="GO" id="GO:0008017">
    <property type="term" value="F:microtubule binding"/>
    <property type="evidence" value="ECO:0007669"/>
    <property type="project" value="InterPro"/>
</dbReference>
<dbReference type="InterPro" id="IPR036859">
    <property type="entry name" value="CAP-Gly_dom_sf"/>
</dbReference>
<dbReference type="Proteomes" id="UP000314986">
    <property type="component" value="Unassembled WGS sequence"/>
</dbReference>
<dbReference type="Gene3D" id="2.30.30.190">
    <property type="entry name" value="CAP Gly-rich-like domain"/>
    <property type="match status" value="1"/>
</dbReference>
<reference evidence="2" key="5">
    <citation type="submission" date="2025-09" db="UniProtKB">
        <authorList>
            <consortium name="Ensembl"/>
        </authorList>
    </citation>
    <scope>IDENTIFICATION</scope>
</reference>
<evidence type="ECO:0000313" key="3">
    <source>
        <dbReference type="Proteomes" id="UP000314986"/>
    </source>
</evidence>
<dbReference type="STRING" id="7868.ENSCMIP00000000898"/>
<proteinExistence type="predicted"/>
<name>A0A4W3GCB5_CALMI</name>
<dbReference type="GO" id="GO:0034453">
    <property type="term" value="P:microtubule anchoring"/>
    <property type="evidence" value="ECO:0007669"/>
    <property type="project" value="InterPro"/>
</dbReference>
<dbReference type="Pfam" id="PF01302">
    <property type="entry name" value="CAP_GLY"/>
    <property type="match status" value="1"/>
</dbReference>
<dbReference type="InParanoid" id="A0A4W3GCB5"/>
<organism evidence="2 3">
    <name type="scientific">Callorhinchus milii</name>
    <name type="common">Ghost shark</name>
    <dbReference type="NCBI Taxonomy" id="7868"/>
    <lineage>
        <taxon>Eukaryota</taxon>
        <taxon>Metazoa</taxon>
        <taxon>Chordata</taxon>
        <taxon>Craniata</taxon>
        <taxon>Vertebrata</taxon>
        <taxon>Chondrichthyes</taxon>
        <taxon>Holocephali</taxon>
        <taxon>Chimaeriformes</taxon>
        <taxon>Callorhinchidae</taxon>
        <taxon>Callorhinchus</taxon>
    </lineage>
</organism>
<dbReference type="GO" id="GO:0005813">
    <property type="term" value="C:centrosome"/>
    <property type="evidence" value="ECO:0007669"/>
    <property type="project" value="InterPro"/>
</dbReference>
<dbReference type="SMART" id="SM01052">
    <property type="entry name" value="CAP_GLY"/>
    <property type="match status" value="1"/>
</dbReference>
<dbReference type="AlphaFoldDB" id="A0A4W3GCB5"/>
<evidence type="ECO:0000259" key="1">
    <source>
        <dbReference type="PROSITE" id="PS50245"/>
    </source>
</evidence>
<dbReference type="Ensembl" id="ENSCMIT00000000948.1">
    <property type="protein sequence ID" value="ENSCMIP00000000898.1"/>
    <property type="gene ID" value="ENSCMIG00000000620.1"/>
</dbReference>
<evidence type="ECO:0000313" key="2">
    <source>
        <dbReference type="Ensembl" id="ENSCMIP00000000898.1"/>
    </source>
</evidence>
<dbReference type="InterPro" id="IPR028750">
    <property type="entry name" value="CEP350/CC187"/>
</dbReference>
<reference evidence="2" key="4">
    <citation type="submission" date="2025-08" db="UniProtKB">
        <authorList>
            <consortium name="Ensembl"/>
        </authorList>
    </citation>
    <scope>IDENTIFICATION</scope>
</reference>
<feature type="domain" description="CAP-Gly" evidence="1">
    <location>
        <begin position="27"/>
        <end position="69"/>
    </location>
</feature>